<dbReference type="PANTHER" id="PTHR42643">
    <property type="entry name" value="IONOTROPIC RECEPTOR 20A-RELATED"/>
    <property type="match status" value="1"/>
</dbReference>
<protein>
    <recommendedName>
        <fullName evidence="10">Putative ionotropic receptor ligand binding domain-containing protein</fullName>
    </recommendedName>
</protein>
<dbReference type="SUPFAM" id="SSF53850">
    <property type="entry name" value="Periplasmic binding protein-like II"/>
    <property type="match status" value="1"/>
</dbReference>
<dbReference type="Gene3D" id="3.40.190.10">
    <property type="entry name" value="Periplasmic binding protein-like II"/>
    <property type="match status" value="1"/>
</dbReference>
<evidence type="ECO:0000256" key="1">
    <source>
        <dbReference type="ARBA" id="ARBA00004651"/>
    </source>
</evidence>
<evidence type="ECO:0000256" key="8">
    <source>
        <dbReference type="SAM" id="Phobius"/>
    </source>
</evidence>
<dbReference type="PANTHER" id="PTHR42643:SF30">
    <property type="entry name" value="IONOTROPIC RECEPTOR 40A-RELATED"/>
    <property type="match status" value="1"/>
</dbReference>
<evidence type="ECO:0000256" key="5">
    <source>
        <dbReference type="ARBA" id="ARBA00023136"/>
    </source>
</evidence>
<keyword evidence="4 8" id="KW-1133">Transmembrane helix</keyword>
<evidence type="ECO:0000313" key="11">
    <source>
        <dbReference type="EMBL" id="CAK1549242.1"/>
    </source>
</evidence>
<dbReference type="EMBL" id="CAVLEF010000011">
    <property type="protein sequence ID" value="CAK1549242.1"/>
    <property type="molecule type" value="Genomic_DNA"/>
</dbReference>
<reference evidence="11 12" key="1">
    <citation type="submission" date="2023-11" db="EMBL/GenBank/DDBJ databases">
        <authorList>
            <person name="Okamura Y."/>
        </authorList>
    </citation>
    <scope>NUCLEOTIDE SEQUENCE [LARGE SCALE GENOMIC DNA]</scope>
</reference>
<comment type="subcellular location">
    <subcellularLocation>
        <location evidence="1">Cell membrane</location>
        <topology evidence="1">Multi-pass membrane protein</topology>
    </subcellularLocation>
</comment>
<feature type="chain" id="PRO_5043639998" description="Putative ionotropic receptor ligand binding domain-containing protein" evidence="9">
    <location>
        <begin position="18"/>
        <end position="586"/>
    </location>
</feature>
<keyword evidence="6" id="KW-0675">Receptor</keyword>
<keyword evidence="2" id="KW-1003">Cell membrane</keyword>
<organism evidence="11 12">
    <name type="scientific">Leptosia nina</name>
    <dbReference type="NCBI Taxonomy" id="320188"/>
    <lineage>
        <taxon>Eukaryota</taxon>
        <taxon>Metazoa</taxon>
        <taxon>Ecdysozoa</taxon>
        <taxon>Arthropoda</taxon>
        <taxon>Hexapoda</taxon>
        <taxon>Insecta</taxon>
        <taxon>Pterygota</taxon>
        <taxon>Neoptera</taxon>
        <taxon>Endopterygota</taxon>
        <taxon>Lepidoptera</taxon>
        <taxon>Glossata</taxon>
        <taxon>Ditrysia</taxon>
        <taxon>Papilionoidea</taxon>
        <taxon>Pieridae</taxon>
        <taxon>Pierinae</taxon>
        <taxon>Leptosia</taxon>
    </lineage>
</organism>
<feature type="signal peptide" evidence="9">
    <location>
        <begin position="1"/>
        <end position="17"/>
    </location>
</feature>
<feature type="domain" description="Putative ionotropic receptor ligand binding" evidence="10">
    <location>
        <begin position="52"/>
        <end position="161"/>
    </location>
</feature>
<dbReference type="GO" id="GO:0005886">
    <property type="term" value="C:plasma membrane"/>
    <property type="evidence" value="ECO:0007669"/>
    <property type="project" value="UniProtKB-SubCell"/>
</dbReference>
<comment type="caution">
    <text evidence="11">The sequence shown here is derived from an EMBL/GenBank/DDBJ whole genome shotgun (WGS) entry which is preliminary data.</text>
</comment>
<dbReference type="InterPro" id="IPR056198">
    <property type="entry name" value="LBD_receptor"/>
</dbReference>
<evidence type="ECO:0000256" key="3">
    <source>
        <dbReference type="ARBA" id="ARBA00022692"/>
    </source>
</evidence>
<feature type="transmembrane region" description="Helical" evidence="8">
    <location>
        <begin position="546"/>
        <end position="568"/>
    </location>
</feature>
<evidence type="ECO:0000256" key="4">
    <source>
        <dbReference type="ARBA" id="ARBA00022989"/>
    </source>
</evidence>
<dbReference type="InterPro" id="IPR052192">
    <property type="entry name" value="Insect_Ionotropic_Sensory_Rcpt"/>
</dbReference>
<evidence type="ECO:0000256" key="9">
    <source>
        <dbReference type="SAM" id="SignalP"/>
    </source>
</evidence>
<evidence type="ECO:0000256" key="2">
    <source>
        <dbReference type="ARBA" id="ARBA00022475"/>
    </source>
</evidence>
<proteinExistence type="predicted"/>
<feature type="transmembrane region" description="Helical" evidence="8">
    <location>
        <begin position="367"/>
        <end position="384"/>
    </location>
</feature>
<keyword evidence="3 8" id="KW-0812">Transmembrane</keyword>
<accession>A0AAV1JI83</accession>
<gene>
    <name evidence="11" type="ORF">LNINA_LOCUS8555</name>
</gene>
<dbReference type="AlphaFoldDB" id="A0AAV1JI83"/>
<evidence type="ECO:0000256" key="6">
    <source>
        <dbReference type="ARBA" id="ARBA00023170"/>
    </source>
</evidence>
<keyword evidence="9" id="KW-0732">Signal</keyword>
<evidence type="ECO:0000313" key="12">
    <source>
        <dbReference type="Proteomes" id="UP001497472"/>
    </source>
</evidence>
<keyword evidence="5 8" id="KW-0472">Membrane</keyword>
<keyword evidence="12" id="KW-1185">Reference proteome</keyword>
<evidence type="ECO:0000259" key="10">
    <source>
        <dbReference type="Pfam" id="PF24061"/>
    </source>
</evidence>
<dbReference type="Pfam" id="PF24061">
    <property type="entry name" value="LBD_receptor"/>
    <property type="match status" value="1"/>
</dbReference>
<evidence type="ECO:0000256" key="7">
    <source>
        <dbReference type="ARBA" id="ARBA00023180"/>
    </source>
</evidence>
<sequence length="586" mass="67677">MHVHFILLMSTFQISQQIDVESNDNIPGCVANIIQTYFEPTQLSVIQEDGGNILAHIHELFIPVILITTPQRIPLSHRGYLLIVTSCEDFTSKLIDIRSGVSWKPDVKTLIVFKYIKDTHLPQIFNKLLAYHVINVVVLNGTVSAELYTYNPFENFGCGKRYDRIIKLGDCNSKADLFEEKLVTGLQNCTFRALSSNIPLYSIDPATDESEFKGMDQFVLQSLGEMEKFHVNFSFETNFDAFSIIHDNMSAVGPMREVQIGNVDIINGAMLLTYERAQAFSFLTGGETFTDYLHVYVAKSKPISNLKMTLSGFNLYTWFALFIVFVIYLLLMYIVMEKGTKQGIILKMIGLLFSQPSHVKGSRANRIFIFWVFFAYLISCYYQSTLVSLMMDPYRGYQISSWDDIVRYDLQPCVSGSMRAVTNGTVFAEYGQNKYRACEGRWESVKKVSDDDSIFTIYLRSLFKYNEYDYYDEFGSPKIHTVESPKAPVLYAIYMYKGFPLRHLLQRHCHRIEETGLLKQNFDRLQTDKKKKYQFAVKTIRMNVFIPWYVLVLGVTISTLTFCLEILYHRVKVRSAPKQYISEIRH</sequence>
<keyword evidence="7" id="KW-0325">Glycoprotein</keyword>
<name>A0AAV1JI83_9NEOP</name>
<dbReference type="Proteomes" id="UP001497472">
    <property type="component" value="Unassembled WGS sequence"/>
</dbReference>
<feature type="transmembrane region" description="Helical" evidence="8">
    <location>
        <begin position="315"/>
        <end position="336"/>
    </location>
</feature>